<evidence type="ECO:0000313" key="2">
    <source>
        <dbReference type="Proteomes" id="UP000827976"/>
    </source>
</evidence>
<proteinExistence type="predicted"/>
<sequence>MADEGEDKALVAHHHQMVLSDEHVAQEMSVMVSALSHVVAGQRTGTSSSSSLSSSSTSVGLKRLREEEFSKEMGFRYQRAFNELGTCLGEPSSSSSSPTLLARVQSHQQSSFPAPPPQPMRPPPPPPPMQSSPSPTNQEAEEEELPRRRYRGVRQRPWGKWAAEIRDPHKATRIWLGTFDNAIDAARAYDEAALRFRGSRAKLNFPELARLRPPSPPHPPLPPHHPQQYLSRDYVEYSRLLQGVGVYQRNPPESLLDQLSSFTSSHSHDHYQHASSSSSSSSSSTSASASSSSSSVNPPSSSSSSASVFYPFYYTPNGGQ</sequence>
<keyword evidence="2" id="KW-1185">Reference proteome</keyword>
<reference evidence="2" key="1">
    <citation type="journal article" date="2022" name="Nat. Commun.">
        <title>Chromosome evolution and the genetic basis of agronomically important traits in greater yam.</title>
        <authorList>
            <person name="Bredeson J.V."/>
            <person name="Lyons J.B."/>
            <person name="Oniyinde I.O."/>
            <person name="Okereke N.R."/>
            <person name="Kolade O."/>
            <person name="Nnabue I."/>
            <person name="Nwadili C.O."/>
            <person name="Hribova E."/>
            <person name="Parker M."/>
            <person name="Nwogha J."/>
            <person name="Shu S."/>
            <person name="Carlson J."/>
            <person name="Kariba R."/>
            <person name="Muthemba S."/>
            <person name="Knop K."/>
            <person name="Barton G.J."/>
            <person name="Sherwood A.V."/>
            <person name="Lopez-Montes A."/>
            <person name="Asiedu R."/>
            <person name="Jamnadass R."/>
            <person name="Muchugi A."/>
            <person name="Goodstein D."/>
            <person name="Egesi C.N."/>
            <person name="Featherston J."/>
            <person name="Asfaw A."/>
            <person name="Simpson G.G."/>
            <person name="Dolezel J."/>
            <person name="Hendre P.S."/>
            <person name="Van Deynze A."/>
            <person name="Kumar P.L."/>
            <person name="Obidiegwu J.E."/>
            <person name="Bhattacharjee R."/>
            <person name="Rokhsar D.S."/>
        </authorList>
    </citation>
    <scope>NUCLEOTIDE SEQUENCE [LARGE SCALE GENOMIC DNA]</scope>
    <source>
        <strain evidence="2">cv. TDa95/00328</strain>
    </source>
</reference>
<dbReference type="Proteomes" id="UP000827976">
    <property type="component" value="Chromosome 4"/>
</dbReference>
<comment type="caution">
    <text evidence="1">The sequence shown here is derived from an EMBL/GenBank/DDBJ whole genome shotgun (WGS) entry which is preliminary data.</text>
</comment>
<accession>A0ACB7WBW4</accession>
<organism evidence="1 2">
    <name type="scientific">Dioscorea alata</name>
    <name type="common">Purple yam</name>
    <dbReference type="NCBI Taxonomy" id="55571"/>
    <lineage>
        <taxon>Eukaryota</taxon>
        <taxon>Viridiplantae</taxon>
        <taxon>Streptophyta</taxon>
        <taxon>Embryophyta</taxon>
        <taxon>Tracheophyta</taxon>
        <taxon>Spermatophyta</taxon>
        <taxon>Magnoliopsida</taxon>
        <taxon>Liliopsida</taxon>
        <taxon>Dioscoreales</taxon>
        <taxon>Dioscoreaceae</taxon>
        <taxon>Dioscorea</taxon>
    </lineage>
</organism>
<name>A0ACB7WBW4_DIOAL</name>
<gene>
    <name evidence="1" type="ORF">IHE45_04G040600</name>
</gene>
<evidence type="ECO:0000313" key="1">
    <source>
        <dbReference type="EMBL" id="KAH7685457.1"/>
    </source>
</evidence>
<dbReference type="EMBL" id="CM037014">
    <property type="protein sequence ID" value="KAH7685457.1"/>
    <property type="molecule type" value="Genomic_DNA"/>
</dbReference>
<protein>
    <submittedName>
        <fullName evidence="1">AP2/ERF domain-containing protein</fullName>
    </submittedName>
</protein>